<evidence type="ECO:0000313" key="7">
    <source>
        <dbReference type="EMBL" id="KAG2192325.1"/>
    </source>
</evidence>
<dbReference type="Pfam" id="PF09415">
    <property type="entry name" value="CENP-X"/>
    <property type="match status" value="1"/>
</dbReference>
<comment type="caution">
    <text evidence="7">The sequence shown here is derived from an EMBL/GenBank/DDBJ whole genome shotgun (WGS) entry which is preliminary data.</text>
</comment>
<accession>A0A8H7QHP4</accession>
<feature type="coiled-coil region" evidence="5">
    <location>
        <begin position="142"/>
        <end position="184"/>
    </location>
</feature>
<dbReference type="AlphaFoldDB" id="A0A8H7QHP4"/>
<dbReference type="CDD" id="cd22921">
    <property type="entry name" value="HFD_CENP-X"/>
    <property type="match status" value="1"/>
</dbReference>
<evidence type="ECO:0000256" key="4">
    <source>
        <dbReference type="ARBA" id="ARBA00023204"/>
    </source>
</evidence>
<dbReference type="Proteomes" id="UP000603453">
    <property type="component" value="Unassembled WGS sequence"/>
</dbReference>
<keyword evidence="4" id="KW-0234">DNA repair</keyword>
<dbReference type="GO" id="GO:0006281">
    <property type="term" value="P:DNA repair"/>
    <property type="evidence" value="ECO:0007669"/>
    <property type="project" value="UniProtKB-KW"/>
</dbReference>
<dbReference type="PANTHER" id="PTHR15276">
    <property type="entry name" value="H4 D10S170 PROTEIN-RELATED"/>
    <property type="match status" value="1"/>
</dbReference>
<evidence type="ECO:0000313" key="8">
    <source>
        <dbReference type="Proteomes" id="UP000603453"/>
    </source>
</evidence>
<keyword evidence="2" id="KW-0227">DNA damage</keyword>
<dbReference type="GO" id="GO:0003677">
    <property type="term" value="F:DNA binding"/>
    <property type="evidence" value="ECO:0007669"/>
    <property type="project" value="UniProtKB-KW"/>
</dbReference>
<keyword evidence="8" id="KW-1185">Reference proteome</keyword>
<dbReference type="GO" id="GO:0051382">
    <property type="term" value="P:kinetochore assembly"/>
    <property type="evidence" value="ECO:0007669"/>
    <property type="project" value="InterPro"/>
</dbReference>
<feature type="compositionally biased region" description="Low complexity" evidence="6">
    <location>
        <begin position="312"/>
        <end position="326"/>
    </location>
</feature>
<organism evidence="7 8">
    <name type="scientific">Mucor saturninus</name>
    <dbReference type="NCBI Taxonomy" id="64648"/>
    <lineage>
        <taxon>Eukaryota</taxon>
        <taxon>Fungi</taxon>
        <taxon>Fungi incertae sedis</taxon>
        <taxon>Mucoromycota</taxon>
        <taxon>Mucoromycotina</taxon>
        <taxon>Mucoromycetes</taxon>
        <taxon>Mucorales</taxon>
        <taxon>Mucorineae</taxon>
        <taxon>Mucoraceae</taxon>
        <taxon>Mucor</taxon>
    </lineage>
</organism>
<dbReference type="OrthoDB" id="78858at2759"/>
<dbReference type="Gene3D" id="6.10.130.30">
    <property type="match status" value="1"/>
</dbReference>
<dbReference type="EMBL" id="JAEPRD010000296">
    <property type="protein sequence ID" value="KAG2192325.1"/>
    <property type="molecule type" value="Genomic_DNA"/>
</dbReference>
<dbReference type="InterPro" id="IPR019152">
    <property type="entry name" value="DUF2046"/>
</dbReference>
<sequence length="501" mass="57074">METAEETTCTLEKMSTLTYPEAHARSHKVTLWFHINKSIALISAPSYSMETLRHETEKLHAKYSMSAAHIKKLESDLEKEQAQIHLLRNDNQSLRQKAVQMSALSEQEEEYISNKLLKHITGLKKEKSELLVQVEQEEEYLTNMLQKKLAQMQKDKIDLENALEQEQEYMVNRLQKQLDILSQQQQLMSPSSSRHSVDYHSLPVSPAITGIGSSPSLHAKKWSGGDIIQPVSSLVDLLKAEVNHLKGRAIEMEREYIQKQQQCIKYKNELIRYRKENNLPLDDITAADDGRLPRVFRSLPPPSSPNERHHYQQQTRRSTSNSSTRSITIPPLNLSQSSSTTTLDPIASPHSCVLPQAIPTTSNSTSTSYFTGRSSVSSSTSSSFQRKTEIASRRVSSLFGLSSPPQHPPPLLRFKKCLKNLGNITPQKLIKTRFNSRVNSFVFSSLVNWKNFYKKKNPHFLMTHVLEAVHRSAKEQEILNSGDTIDVEHLERILPQLLLDF</sequence>
<proteinExistence type="inferred from homology"/>
<dbReference type="InterPro" id="IPR018552">
    <property type="entry name" value="CENP-X"/>
</dbReference>
<feature type="coiled-coil region" evidence="5">
    <location>
        <begin position="235"/>
        <end position="269"/>
    </location>
</feature>
<comment type="similarity">
    <text evidence="1">Belongs to the CENP-X/MHF2 family.</text>
</comment>
<evidence type="ECO:0000256" key="2">
    <source>
        <dbReference type="ARBA" id="ARBA00022763"/>
    </source>
</evidence>
<dbReference type="Pfam" id="PF09755">
    <property type="entry name" value="DUF2046"/>
    <property type="match status" value="1"/>
</dbReference>
<gene>
    <name evidence="7" type="ORF">INT47_001824</name>
</gene>
<name>A0A8H7QHP4_9FUNG</name>
<keyword evidence="3" id="KW-0238">DNA-binding</keyword>
<evidence type="ECO:0000256" key="1">
    <source>
        <dbReference type="ARBA" id="ARBA00009359"/>
    </source>
</evidence>
<reference evidence="7" key="1">
    <citation type="submission" date="2020-12" db="EMBL/GenBank/DDBJ databases">
        <title>Metabolic potential, ecology and presence of endohyphal bacteria is reflected in genomic diversity of Mucoromycotina.</title>
        <authorList>
            <person name="Muszewska A."/>
            <person name="Okrasinska A."/>
            <person name="Steczkiewicz K."/>
            <person name="Drgas O."/>
            <person name="Orlowska M."/>
            <person name="Perlinska-Lenart U."/>
            <person name="Aleksandrzak-Piekarczyk T."/>
            <person name="Szatraj K."/>
            <person name="Zielenkiewicz U."/>
            <person name="Pilsyk S."/>
            <person name="Malc E."/>
            <person name="Mieczkowski P."/>
            <person name="Kruszewska J.S."/>
            <person name="Biernat P."/>
            <person name="Pawlowska J."/>
        </authorList>
    </citation>
    <scope>NUCLEOTIDE SEQUENCE</scope>
    <source>
        <strain evidence="7">WA0000017839</strain>
    </source>
</reference>
<dbReference type="PANTHER" id="PTHR15276:SF0">
    <property type="entry name" value="COILED-COIL DOMAIN-CONTAINING PROTEIN 6"/>
    <property type="match status" value="1"/>
</dbReference>
<evidence type="ECO:0000256" key="3">
    <source>
        <dbReference type="ARBA" id="ARBA00023125"/>
    </source>
</evidence>
<evidence type="ECO:0000256" key="6">
    <source>
        <dbReference type="SAM" id="MobiDB-lite"/>
    </source>
</evidence>
<protein>
    <submittedName>
        <fullName evidence="7">Uncharacterized protein</fullName>
    </submittedName>
</protein>
<feature type="coiled-coil region" evidence="5">
    <location>
        <begin position="70"/>
        <end position="97"/>
    </location>
</feature>
<feature type="region of interest" description="Disordered" evidence="6">
    <location>
        <begin position="292"/>
        <end position="343"/>
    </location>
</feature>
<evidence type="ECO:0000256" key="5">
    <source>
        <dbReference type="SAM" id="Coils"/>
    </source>
</evidence>
<keyword evidence="5" id="KW-0175">Coiled coil</keyword>